<evidence type="ECO:0000313" key="1">
    <source>
        <dbReference type="EMBL" id="MBL0404702.1"/>
    </source>
</evidence>
<comment type="caution">
    <text evidence="1">The sequence shown here is derived from an EMBL/GenBank/DDBJ whole genome shotgun (WGS) entry which is preliminary data.</text>
</comment>
<dbReference type="EMBL" id="JAEQMY010000014">
    <property type="protein sequence ID" value="MBL0404702.1"/>
    <property type="molecule type" value="Genomic_DNA"/>
</dbReference>
<name>A0A937D048_9HYPH</name>
<dbReference type="RefSeq" id="WP_202059648.1">
    <property type="nucleotide sequence ID" value="NZ_JAEQMY010000014.1"/>
</dbReference>
<organism evidence="1 2">
    <name type="scientific">Microvirga aerilata</name>
    <dbReference type="NCBI Taxonomy" id="670292"/>
    <lineage>
        <taxon>Bacteria</taxon>
        <taxon>Pseudomonadati</taxon>
        <taxon>Pseudomonadota</taxon>
        <taxon>Alphaproteobacteria</taxon>
        <taxon>Hyphomicrobiales</taxon>
        <taxon>Methylobacteriaceae</taxon>
        <taxon>Microvirga</taxon>
    </lineage>
</organism>
<evidence type="ECO:0000313" key="2">
    <source>
        <dbReference type="Proteomes" id="UP000605848"/>
    </source>
</evidence>
<keyword evidence="2" id="KW-1185">Reference proteome</keyword>
<reference evidence="1" key="1">
    <citation type="submission" date="2021-01" db="EMBL/GenBank/DDBJ databases">
        <title>Microvirga sp.</title>
        <authorList>
            <person name="Kim M.K."/>
        </authorList>
    </citation>
    <scope>NUCLEOTIDE SEQUENCE</scope>
    <source>
        <strain evidence="1">5420S-16</strain>
    </source>
</reference>
<protein>
    <submittedName>
        <fullName evidence="1">Uncharacterized protein</fullName>
    </submittedName>
</protein>
<gene>
    <name evidence="1" type="ORF">JKG68_12050</name>
</gene>
<accession>A0A937D048</accession>
<dbReference type="AlphaFoldDB" id="A0A937D048"/>
<sequence>MKTMIRLRDGTVIPWEDGKPLPDGAFAHLTFRLNDRAEGPRLLLNDSETETQKILARMNEHYRGTLVYLEGQLNHPDSFVVENASRNLIQLAQMVGGKAGDYILGLAKAARAEAKK</sequence>
<dbReference type="Proteomes" id="UP000605848">
    <property type="component" value="Unassembled WGS sequence"/>
</dbReference>
<proteinExistence type="predicted"/>